<keyword evidence="7" id="KW-1185">Reference proteome</keyword>
<accession>A0AAW0F8A5</accession>
<proteinExistence type="predicted"/>
<evidence type="ECO:0000256" key="4">
    <source>
        <dbReference type="SAM" id="MobiDB-lite"/>
    </source>
</evidence>
<dbReference type="SMART" id="SM00547">
    <property type="entry name" value="ZnF_RBZ"/>
    <property type="match status" value="3"/>
</dbReference>
<dbReference type="InterPro" id="IPR001876">
    <property type="entry name" value="Znf_RanBP2"/>
</dbReference>
<evidence type="ECO:0000313" key="6">
    <source>
        <dbReference type="EMBL" id="KAK7201237.1"/>
    </source>
</evidence>
<feature type="domain" description="RanBP2-type" evidence="5">
    <location>
        <begin position="1326"/>
        <end position="1345"/>
    </location>
</feature>
<evidence type="ECO:0000256" key="3">
    <source>
        <dbReference type="ARBA" id="ARBA00022833"/>
    </source>
</evidence>
<dbReference type="Proteomes" id="UP001430356">
    <property type="component" value="Unassembled WGS sequence"/>
</dbReference>
<comment type="caution">
    <text evidence="6">The sequence shown here is derived from an EMBL/GenBank/DDBJ whole genome shotgun (WGS) entry which is preliminary data.</text>
</comment>
<dbReference type="PROSITE" id="PS01358">
    <property type="entry name" value="ZF_RANBP2_1"/>
    <property type="match status" value="1"/>
</dbReference>
<feature type="compositionally biased region" description="Acidic residues" evidence="4">
    <location>
        <begin position="1388"/>
        <end position="1399"/>
    </location>
</feature>
<organism evidence="6 7">
    <name type="scientific">Novymonas esmeraldas</name>
    <dbReference type="NCBI Taxonomy" id="1808958"/>
    <lineage>
        <taxon>Eukaryota</taxon>
        <taxon>Discoba</taxon>
        <taxon>Euglenozoa</taxon>
        <taxon>Kinetoplastea</taxon>
        <taxon>Metakinetoplastina</taxon>
        <taxon>Trypanosomatida</taxon>
        <taxon>Trypanosomatidae</taxon>
        <taxon>Novymonas</taxon>
    </lineage>
</organism>
<evidence type="ECO:0000259" key="5">
    <source>
        <dbReference type="PROSITE" id="PS01358"/>
    </source>
</evidence>
<feature type="region of interest" description="Disordered" evidence="4">
    <location>
        <begin position="642"/>
        <end position="661"/>
    </location>
</feature>
<evidence type="ECO:0000313" key="7">
    <source>
        <dbReference type="Proteomes" id="UP001430356"/>
    </source>
</evidence>
<keyword evidence="3" id="KW-0862">Zinc</keyword>
<dbReference type="GO" id="GO:0008270">
    <property type="term" value="F:zinc ion binding"/>
    <property type="evidence" value="ECO:0007669"/>
    <property type="project" value="UniProtKB-KW"/>
</dbReference>
<keyword evidence="2" id="KW-0863">Zinc-finger</keyword>
<evidence type="ECO:0000256" key="2">
    <source>
        <dbReference type="ARBA" id="ARBA00022771"/>
    </source>
</evidence>
<gene>
    <name evidence="6" type="ORF">NESM_000185300</name>
</gene>
<protein>
    <recommendedName>
        <fullName evidence="5">RanBP2-type domain-containing protein</fullName>
    </recommendedName>
</protein>
<evidence type="ECO:0000256" key="1">
    <source>
        <dbReference type="ARBA" id="ARBA00022723"/>
    </source>
</evidence>
<sequence length="1542" mass="163644">MRSGANASASWTASMRRPAGTRWGAAVVLDGHGVWRQRRVQLSTGPPVREVHKFARSSRMGSRDVFASHIRHRRPRSAALSRLYVPPRVVAPCAPSTPPPQPIASSSYSSTTTPAAMAARLRRNNVSTACPRLFAHAMCATAREVPALLSTEAQVHVAAVLDELQNAAPTTAATASPREAEAEVPLWTSYLRPLGTLLCDALTATGEAGAHPPLPTDGVWQAALLSHTCRLVACTDAEASDTVARLMGALVRSVATAPADSTRASPLLSLESVVRRVVGASSPVLLPVVVQALQVRERGAEAVAGDVSAAFSAPPLSRYVSDAEESLHGGCRWHSHMSDAAVRLCLQHLVQLLIAASDDRRKGRSADAVALTAAARLQLQHCCLCEIPRHMAERVKHECATLVMTALKHAPVTVLLAAYAYLREERLISTAVAHRFLAHCGVCVTHVAQTGMSPTHTIASPTMATTTTTTLAAVAALQHARGVVLASDLDLKQVETSMLSAAAALNALGFPEVVRSFYTARSSATATSAAAAAAAVELRETPHSVMSQVLLGDAAGAVTALAALGASRPEGWVSLPPVAAESMAAVSRLVGRVGRPADVDALYSALVGFHNAGLFISHYVECVLAGVCDRISKIGRQQQQQQQQQQGVWESTGPPPRAPPQEVVRRVVPVVRAALRYVGDELNVDMILELVETSLQLGEYAVPMTAALVGAFRASAELSLCMQELLCRVDASTHNAPFLHYYVLCHARDGDAAATFDHLAALWHIDGGLIWSRAAHLSPSCQLWKCAACGRLNSDRYNYCVCSALRYCHVVCGACGYVQDERLRECRSCGRSLLTKASLAGALVRQAWHCRSCRARNPARQTLLCFRCGQPTGPAVQPQRTPAATAAVASAARPTPRTAATAGAERACSTSTGVSSALASEYAAAVGVCHASGVFKMDHAARNSGVWTCVGCDQRRSTLERVCPACPQVECLPHAVCRTPVHVPRVCRHCHHAEANPFSSTCGECGSTADPFAEDGPPAAGDGPCERVVAPVQRGDGEGERAGVYHWCFHCHTAQPHDTDTPLHQQQCRECAAGCEEKGLCLLPVRRCGGCGASLPPRYAGSVVCPFCAAYVEPPPPPPPQGSHSGTARLRWTAVTVLHTCEVLDGCCARASLLAESLTSTASADGALDFLRRRPTIEQTLTRLRREWVGEDGATWLRLRMGVAVELGRALNRLHPQLPASRTARRLSALLKGILTHVDTVCGAAMSGGRVAADGGVRGYFTPLELCHECLGTHPAELCPFSESSATWACGECGTVNSNADVCRYVCGGCLALRPVMQDLLVSACWECRSCHRANVQLERHCVHCGVERAGWCAGLLHRWEPAHVSSTSIAAGDGGGGCDGVGAVEEREGEVEGEEEEASAAQGRGATSRTPPTATDAGLCAEAGRSGHDATATTVEGSAAARQDEIPFTAAKCLLCGLIYMEARCPLCLNHIPDVADAKGTVCEVRERYAFIQPSGTTRPQDRIFVDAALLLTTPLREGLLVHYTAELGRRGRMEARFLRC</sequence>
<dbReference type="EMBL" id="JAECZO010000013">
    <property type="protein sequence ID" value="KAK7201237.1"/>
    <property type="molecule type" value="Genomic_DNA"/>
</dbReference>
<reference evidence="6 7" key="1">
    <citation type="journal article" date="2021" name="MBio">
        <title>A New Model Trypanosomatid, Novymonas esmeraldas: Genomic Perception of Its 'Candidatus Pandoraea novymonadis' Endosymbiont.</title>
        <authorList>
            <person name="Zakharova A."/>
            <person name="Saura A."/>
            <person name="Butenko A."/>
            <person name="Podesvova L."/>
            <person name="Warmusova S."/>
            <person name="Kostygov A.Y."/>
            <person name="Nenarokova A."/>
            <person name="Lukes J."/>
            <person name="Opperdoes F.R."/>
            <person name="Yurchenko V."/>
        </authorList>
    </citation>
    <scope>NUCLEOTIDE SEQUENCE [LARGE SCALE GENOMIC DNA]</scope>
    <source>
        <strain evidence="6 7">E262AT.01</strain>
    </source>
</reference>
<keyword evidence="1" id="KW-0479">Metal-binding</keyword>
<name>A0AAW0F8A5_9TRYP</name>
<feature type="region of interest" description="Disordered" evidence="4">
    <location>
        <begin position="1386"/>
        <end position="1419"/>
    </location>
</feature>